<dbReference type="GO" id="GO:0005886">
    <property type="term" value="C:plasma membrane"/>
    <property type="evidence" value="ECO:0007669"/>
    <property type="project" value="UniProtKB-SubCell"/>
</dbReference>
<dbReference type="AlphaFoldDB" id="A0A1C5JBN0"/>
<feature type="region of interest" description="Disordered" evidence="7">
    <location>
        <begin position="1"/>
        <end position="141"/>
    </location>
</feature>
<keyword evidence="4" id="KW-0812">Transmembrane</keyword>
<keyword evidence="5" id="KW-1133">Transmembrane helix</keyword>
<dbReference type="EMBL" id="FMDN01000026">
    <property type="protein sequence ID" value="SCG67933.1"/>
    <property type="molecule type" value="Genomic_DNA"/>
</dbReference>
<organism evidence="8 9">
    <name type="scientific">Micromonospora halophytica</name>
    <dbReference type="NCBI Taxonomy" id="47864"/>
    <lineage>
        <taxon>Bacteria</taxon>
        <taxon>Bacillati</taxon>
        <taxon>Actinomycetota</taxon>
        <taxon>Actinomycetes</taxon>
        <taxon>Micromonosporales</taxon>
        <taxon>Micromonosporaceae</taxon>
        <taxon>Micromonospora</taxon>
    </lineage>
</organism>
<keyword evidence="9" id="KW-1185">Reference proteome</keyword>
<dbReference type="InterPro" id="IPR052049">
    <property type="entry name" value="Electron_transfer_protein"/>
</dbReference>
<keyword evidence="3" id="KW-1003">Cell membrane</keyword>
<evidence type="ECO:0000256" key="7">
    <source>
        <dbReference type="SAM" id="MobiDB-lite"/>
    </source>
</evidence>
<keyword evidence="6" id="KW-0472">Membrane</keyword>
<proteinExistence type="inferred from homology"/>
<evidence type="ECO:0000313" key="9">
    <source>
        <dbReference type="Proteomes" id="UP000199408"/>
    </source>
</evidence>
<accession>A0A1C5JBN0</accession>
<dbReference type="Gene3D" id="1.20.1630.10">
    <property type="entry name" value="Formate dehydrogenase/DMSO reductase domain"/>
    <property type="match status" value="1"/>
</dbReference>
<name>A0A1C5JBN0_9ACTN</name>
<dbReference type="InterPro" id="IPR005614">
    <property type="entry name" value="NrfD-like"/>
</dbReference>
<evidence type="ECO:0000313" key="8">
    <source>
        <dbReference type="EMBL" id="SCG67933.1"/>
    </source>
</evidence>
<feature type="compositionally biased region" description="Gly residues" evidence="7">
    <location>
        <begin position="35"/>
        <end position="44"/>
    </location>
</feature>
<gene>
    <name evidence="8" type="ORF">GA0070560_12675</name>
</gene>
<comment type="subcellular location">
    <subcellularLocation>
        <location evidence="1">Cell membrane</location>
        <topology evidence="1">Multi-pass membrane protein</topology>
    </subcellularLocation>
</comment>
<protein>
    <submittedName>
        <fullName evidence="8">Polysulphide reductase, NrfD</fullName>
    </submittedName>
</protein>
<dbReference type="Pfam" id="PF03916">
    <property type="entry name" value="NrfD"/>
    <property type="match status" value="1"/>
</dbReference>
<dbReference type="PANTHER" id="PTHR34856:SF2">
    <property type="entry name" value="PROTEIN NRFD"/>
    <property type="match status" value="1"/>
</dbReference>
<evidence type="ECO:0000256" key="4">
    <source>
        <dbReference type="ARBA" id="ARBA00022692"/>
    </source>
</evidence>
<dbReference type="PANTHER" id="PTHR34856">
    <property type="entry name" value="PROTEIN NRFD"/>
    <property type="match status" value="1"/>
</dbReference>
<evidence type="ECO:0000256" key="6">
    <source>
        <dbReference type="ARBA" id="ARBA00023136"/>
    </source>
</evidence>
<dbReference type="STRING" id="47864.GA0070560_12675"/>
<feature type="compositionally biased region" description="Basic and acidic residues" evidence="7">
    <location>
        <begin position="53"/>
        <end position="63"/>
    </location>
</feature>
<evidence type="ECO:0000256" key="5">
    <source>
        <dbReference type="ARBA" id="ARBA00022989"/>
    </source>
</evidence>
<evidence type="ECO:0000256" key="2">
    <source>
        <dbReference type="ARBA" id="ARBA00008929"/>
    </source>
</evidence>
<dbReference type="Proteomes" id="UP000199408">
    <property type="component" value="Unassembled WGS sequence"/>
</dbReference>
<evidence type="ECO:0000256" key="3">
    <source>
        <dbReference type="ARBA" id="ARBA00022475"/>
    </source>
</evidence>
<sequence>MSPQRPEVGDLFRRFRQRLAHGGPVHPGRPSVQLGHGGKVGAGPAGRPSGPDVHAERVGRGADGEPAGPGTHAERVGRGTGGEPAGQGADAERVGPGAMSSGRTGRDATGESVRSAAGLEPRLPRDVAPVARRGRERRGGEELRVPEAEFTSYYGRPILKAPVWRWDIAAYLFTGGLAAGSSLLAAGGQLTGRPALRRAGRVTALGAVTASAYFLINDLGRPSRFHHMLRVAKPTSPMSVGTWILSAYGPAAGVAAVAEAASLLPQRGALGLARRLLPPAGRVAGLAAAATAPALATYTGVLLAGTAVPSWHEAYPELPTIFAGSALASGAGVGLIAAPCAQAGPARRLAVAGAALELWGAHSVETRLGLLSEPYRTGAAGRLLRAGRALTAAGVAGALVGRRSRSVSAVSGVALLAASVATRFGIFHGGVASARDPKYTVLPQRERIRRREAGEV</sequence>
<evidence type="ECO:0000256" key="1">
    <source>
        <dbReference type="ARBA" id="ARBA00004651"/>
    </source>
</evidence>
<comment type="similarity">
    <text evidence="2">Belongs to the NrfD family.</text>
</comment>
<reference evidence="9" key="1">
    <citation type="submission" date="2016-06" db="EMBL/GenBank/DDBJ databases">
        <authorList>
            <person name="Varghese N."/>
        </authorList>
    </citation>
    <scope>NUCLEOTIDE SEQUENCE [LARGE SCALE GENOMIC DNA]</scope>
    <source>
        <strain evidence="9">DSM 43171</strain>
    </source>
</reference>